<protein>
    <submittedName>
        <fullName evidence="4">Uncharacterized protein</fullName>
    </submittedName>
</protein>
<keyword evidence="5" id="KW-1185">Reference proteome</keyword>
<dbReference type="InterPro" id="IPR039438">
    <property type="entry name" value="At2g23090-like_Znf"/>
</dbReference>
<evidence type="ECO:0000313" key="5">
    <source>
        <dbReference type="Proteomes" id="UP001150941"/>
    </source>
</evidence>
<feature type="domain" description="At2g23090-like zinc-binding" evidence="3">
    <location>
        <begin position="37"/>
        <end position="71"/>
    </location>
</feature>
<feature type="compositionally biased region" description="Polar residues" evidence="1">
    <location>
        <begin position="17"/>
        <end position="30"/>
    </location>
</feature>
<accession>A0A9W9NUI8</accession>
<dbReference type="AlphaFoldDB" id="A0A9W9NUI8"/>
<name>A0A9W9NUI8_9EURO</name>
<organism evidence="4 5">
    <name type="scientific">Penicillium chermesinum</name>
    <dbReference type="NCBI Taxonomy" id="63820"/>
    <lineage>
        <taxon>Eukaryota</taxon>
        <taxon>Fungi</taxon>
        <taxon>Dikarya</taxon>
        <taxon>Ascomycota</taxon>
        <taxon>Pezizomycotina</taxon>
        <taxon>Eurotiomycetes</taxon>
        <taxon>Eurotiomycetidae</taxon>
        <taxon>Eurotiales</taxon>
        <taxon>Aspergillaceae</taxon>
        <taxon>Penicillium</taxon>
    </lineage>
</organism>
<evidence type="ECO:0000313" key="4">
    <source>
        <dbReference type="EMBL" id="KAJ5226471.1"/>
    </source>
</evidence>
<dbReference type="SUPFAM" id="SSF118359">
    <property type="entry name" value="Expressed protein At2g23090/F21P24.15"/>
    <property type="match status" value="1"/>
</dbReference>
<evidence type="ECO:0000259" key="2">
    <source>
        <dbReference type="Pfam" id="PF04419"/>
    </source>
</evidence>
<comment type="caution">
    <text evidence="4">The sequence shown here is derived from an EMBL/GenBank/DDBJ whole genome shotgun (WGS) entry which is preliminary data.</text>
</comment>
<dbReference type="PANTHER" id="PTHR33788:SF1">
    <property type="entry name" value="ZINC-BINDING PROTEIN"/>
    <property type="match status" value="1"/>
</dbReference>
<proteinExistence type="predicted"/>
<dbReference type="GeneID" id="83204295"/>
<feature type="domain" description="Small EDRK-rich factor-like N-terminal" evidence="2">
    <location>
        <begin position="1"/>
        <end position="33"/>
    </location>
</feature>
<dbReference type="InterPro" id="IPR007513">
    <property type="entry name" value="SERF-like_N"/>
</dbReference>
<evidence type="ECO:0000256" key="1">
    <source>
        <dbReference type="SAM" id="MobiDB-lite"/>
    </source>
</evidence>
<dbReference type="InterPro" id="IPR026939">
    <property type="entry name" value="ZNF706/At2g23090_sf"/>
</dbReference>
<dbReference type="Gene3D" id="4.10.1050.10">
    <property type="entry name" value="At2g23090-like"/>
    <property type="match status" value="1"/>
</dbReference>
<dbReference type="PANTHER" id="PTHR33788">
    <property type="entry name" value="OS07G0114300 PROTEIN"/>
    <property type="match status" value="1"/>
</dbReference>
<dbReference type="OrthoDB" id="370932at2759"/>
<sequence length="74" mass="7990">MGNGAKANQKRERNAKQTKTGPTSQIKSNQKAMSIMCQVCRQTFLQTTKAPALTEHASNKHNKGLGDCFPGVTA</sequence>
<reference evidence="4" key="1">
    <citation type="submission" date="2022-11" db="EMBL/GenBank/DDBJ databases">
        <authorList>
            <person name="Petersen C."/>
        </authorList>
    </citation>
    <scope>NUCLEOTIDE SEQUENCE</scope>
    <source>
        <strain evidence="4">IBT 19713</strain>
    </source>
</reference>
<dbReference type="Pfam" id="PF12907">
    <property type="entry name" value="zf-met2"/>
    <property type="match status" value="1"/>
</dbReference>
<evidence type="ECO:0000259" key="3">
    <source>
        <dbReference type="Pfam" id="PF12907"/>
    </source>
</evidence>
<dbReference type="InterPro" id="IPR039713">
    <property type="entry name" value="At2g23090-like"/>
</dbReference>
<dbReference type="Proteomes" id="UP001150941">
    <property type="component" value="Unassembled WGS sequence"/>
</dbReference>
<dbReference type="Pfam" id="PF04419">
    <property type="entry name" value="SERF-like_N"/>
    <property type="match status" value="1"/>
</dbReference>
<feature type="region of interest" description="Disordered" evidence="1">
    <location>
        <begin position="1"/>
        <end position="30"/>
    </location>
</feature>
<dbReference type="EMBL" id="JAPQKS010000005">
    <property type="protein sequence ID" value="KAJ5226471.1"/>
    <property type="molecule type" value="Genomic_DNA"/>
</dbReference>
<reference evidence="4" key="2">
    <citation type="journal article" date="2023" name="IMA Fungus">
        <title>Comparative genomic study of the Penicillium genus elucidates a diverse pangenome and 15 lateral gene transfer events.</title>
        <authorList>
            <person name="Petersen C."/>
            <person name="Sorensen T."/>
            <person name="Nielsen M.R."/>
            <person name="Sondergaard T.E."/>
            <person name="Sorensen J.L."/>
            <person name="Fitzpatrick D.A."/>
            <person name="Frisvad J.C."/>
            <person name="Nielsen K.L."/>
        </authorList>
    </citation>
    <scope>NUCLEOTIDE SEQUENCE</scope>
    <source>
        <strain evidence="4">IBT 19713</strain>
    </source>
</reference>
<dbReference type="RefSeq" id="XP_058329882.1">
    <property type="nucleotide sequence ID" value="XM_058476992.1"/>
</dbReference>
<gene>
    <name evidence="4" type="ORF">N7468_007696</name>
</gene>